<dbReference type="Proteomes" id="UP000193450">
    <property type="component" value="Chromosome"/>
</dbReference>
<protein>
    <recommendedName>
        <fullName evidence="4">Outer membrane protein beta-barrel domain-containing protein</fullName>
    </recommendedName>
</protein>
<dbReference type="KEGG" id="osg:BST96_19335"/>
<dbReference type="SUPFAM" id="SSF56935">
    <property type="entry name" value="Porins"/>
    <property type="match status" value="1"/>
</dbReference>
<keyword evidence="3" id="KW-1185">Reference proteome</keyword>
<dbReference type="OrthoDB" id="50270at1706369"/>
<feature type="chain" id="PRO_5010988707" description="Outer membrane protein beta-barrel domain-containing protein" evidence="1">
    <location>
        <begin position="25"/>
        <end position="264"/>
    </location>
</feature>
<keyword evidence="1" id="KW-0732">Signal</keyword>
<sequence length="264" mass="29352">MPINKNNTLLIACNIFLMSFSKSAISEGNISVIPFVEAGYDHYTLELSGDIPLPEGGFVKGSNEYVFDFPTIRAGLVVSSEKWSGNIYVRKTGEAKDILDFDEVPGAPIVNWTGERDDSGATLSYKFDAPFSIFAGYREASTTGTGSFNSAYDFTNDGYFLGLDYMMSITDSGGLTLSYAYTWLDVELSQKVAFFTLPNLFGDGDGIKLSVVWSDLLSERWGYTIRMEYFDYEFDLDPKNDSEGGAVTMTETETMYNLGLFYVF</sequence>
<organism evidence="2 3">
    <name type="scientific">Oceanicoccus sagamiensis</name>
    <dbReference type="NCBI Taxonomy" id="716816"/>
    <lineage>
        <taxon>Bacteria</taxon>
        <taxon>Pseudomonadati</taxon>
        <taxon>Pseudomonadota</taxon>
        <taxon>Gammaproteobacteria</taxon>
        <taxon>Cellvibrionales</taxon>
        <taxon>Spongiibacteraceae</taxon>
        <taxon>Oceanicoccus</taxon>
    </lineage>
</organism>
<dbReference type="EMBL" id="CP019343">
    <property type="protein sequence ID" value="ARN76059.1"/>
    <property type="molecule type" value="Genomic_DNA"/>
</dbReference>
<evidence type="ECO:0000313" key="2">
    <source>
        <dbReference type="EMBL" id="ARN76059.1"/>
    </source>
</evidence>
<name>A0A1X9NKV9_9GAMM</name>
<proteinExistence type="predicted"/>
<reference evidence="2 3" key="1">
    <citation type="submission" date="2016-11" db="EMBL/GenBank/DDBJ databases">
        <title>Trade-off between light-utilization and light-protection in marine flavobacteria.</title>
        <authorList>
            <person name="Kumagai Y."/>
        </authorList>
    </citation>
    <scope>NUCLEOTIDE SEQUENCE [LARGE SCALE GENOMIC DNA]</scope>
    <source>
        <strain evidence="2 3">NBRC 107125</strain>
    </source>
</reference>
<evidence type="ECO:0000256" key="1">
    <source>
        <dbReference type="SAM" id="SignalP"/>
    </source>
</evidence>
<dbReference type="AlphaFoldDB" id="A0A1X9NKV9"/>
<evidence type="ECO:0008006" key="4">
    <source>
        <dbReference type="Google" id="ProtNLM"/>
    </source>
</evidence>
<evidence type="ECO:0000313" key="3">
    <source>
        <dbReference type="Proteomes" id="UP000193450"/>
    </source>
</evidence>
<feature type="signal peptide" evidence="1">
    <location>
        <begin position="1"/>
        <end position="24"/>
    </location>
</feature>
<gene>
    <name evidence="2" type="ORF">BST96_19335</name>
</gene>
<dbReference type="RefSeq" id="WP_085760259.1">
    <property type="nucleotide sequence ID" value="NZ_CP019343.1"/>
</dbReference>
<accession>A0A1X9NKV9</accession>